<evidence type="ECO:0000313" key="2">
    <source>
        <dbReference type="Proteomes" id="UP000267003"/>
    </source>
</evidence>
<sequence>MTEQDAYIQKMEAEQREATARFREIEAQAELADSEDSLDVLTGGRELNDDVNRELQALRRADQRDWDRLKDGVEKARRRFHDHLDRAGTHWDQLRAGYRRQREAELRELGAQMDRWVASRQRTAAEDSLLTRQEIDFFKRDLKNSGELLKNLGHARGQAWKTARDQYEDAWRGLLERSRRIRADGIAADSAAPS</sequence>
<dbReference type="AlphaFoldDB" id="A0A3A8QTD9"/>
<evidence type="ECO:0000313" key="1">
    <source>
        <dbReference type="EMBL" id="RKH71797.1"/>
    </source>
</evidence>
<proteinExistence type="predicted"/>
<gene>
    <name evidence="1" type="ORF">D7W81_06890</name>
</gene>
<accession>A0A3A8QTD9</accession>
<dbReference type="Proteomes" id="UP000267003">
    <property type="component" value="Unassembled WGS sequence"/>
</dbReference>
<keyword evidence="2" id="KW-1185">Reference proteome</keyword>
<comment type="caution">
    <text evidence="1">The sequence shown here is derived from an EMBL/GenBank/DDBJ whole genome shotgun (WGS) entry which is preliminary data.</text>
</comment>
<dbReference type="OrthoDB" id="5381924at2"/>
<organism evidence="1 2">
    <name type="scientific">Corallococcus aberystwythensis</name>
    <dbReference type="NCBI Taxonomy" id="2316722"/>
    <lineage>
        <taxon>Bacteria</taxon>
        <taxon>Pseudomonadati</taxon>
        <taxon>Myxococcota</taxon>
        <taxon>Myxococcia</taxon>
        <taxon>Myxococcales</taxon>
        <taxon>Cystobacterineae</taxon>
        <taxon>Myxococcaceae</taxon>
        <taxon>Corallococcus</taxon>
    </lineage>
</organism>
<reference evidence="2" key="1">
    <citation type="submission" date="2018-09" db="EMBL/GenBank/DDBJ databases">
        <authorList>
            <person name="Livingstone P.G."/>
            <person name="Whitworth D.E."/>
        </authorList>
    </citation>
    <scope>NUCLEOTIDE SEQUENCE [LARGE SCALE GENOMIC DNA]</scope>
    <source>
        <strain evidence="2">AB050A</strain>
    </source>
</reference>
<dbReference type="RefSeq" id="WP_120554527.1">
    <property type="nucleotide sequence ID" value="NZ_RAWK01000030.1"/>
</dbReference>
<dbReference type="EMBL" id="RAWK01000030">
    <property type="protein sequence ID" value="RKH71797.1"/>
    <property type="molecule type" value="Genomic_DNA"/>
</dbReference>
<evidence type="ECO:0008006" key="3">
    <source>
        <dbReference type="Google" id="ProtNLM"/>
    </source>
</evidence>
<name>A0A3A8QTD9_9BACT</name>
<protein>
    <recommendedName>
        <fullName evidence="3">DUF349 domain-containing protein</fullName>
    </recommendedName>
</protein>